<comment type="caution">
    <text evidence="1">The sequence shown here is derived from an EMBL/GenBank/DDBJ whole genome shotgun (WGS) entry which is preliminary data.</text>
</comment>
<dbReference type="AlphaFoldDB" id="A0A0V1E6F8"/>
<dbReference type="EMBL" id="JYDR01000095">
    <property type="protein sequence ID" value="KRY69224.1"/>
    <property type="molecule type" value="Genomic_DNA"/>
</dbReference>
<sequence length="76" mass="8840">MANSRGERKTEHFDAACMKHGRCSKYDDERRYRPSTVSVCNLEQNASQLERTQSIQITVTIHQYLYSNVNMLSLNN</sequence>
<gene>
    <name evidence="1" type="ORF">T4A_8804</name>
</gene>
<name>A0A0V1E6F8_TRIPS</name>
<evidence type="ECO:0000313" key="1">
    <source>
        <dbReference type="EMBL" id="KRY69224.1"/>
    </source>
</evidence>
<proteinExistence type="predicted"/>
<evidence type="ECO:0000313" key="2">
    <source>
        <dbReference type="Proteomes" id="UP000054632"/>
    </source>
</evidence>
<organism evidence="1 2">
    <name type="scientific">Trichinella pseudospiralis</name>
    <name type="common">Parasitic roundworm</name>
    <dbReference type="NCBI Taxonomy" id="6337"/>
    <lineage>
        <taxon>Eukaryota</taxon>
        <taxon>Metazoa</taxon>
        <taxon>Ecdysozoa</taxon>
        <taxon>Nematoda</taxon>
        <taxon>Enoplea</taxon>
        <taxon>Dorylaimia</taxon>
        <taxon>Trichinellida</taxon>
        <taxon>Trichinellidae</taxon>
        <taxon>Trichinella</taxon>
    </lineage>
</organism>
<protein>
    <submittedName>
        <fullName evidence="1">Uncharacterized protein</fullName>
    </submittedName>
</protein>
<accession>A0A0V1E6F8</accession>
<reference evidence="1 2" key="1">
    <citation type="submission" date="2015-01" db="EMBL/GenBank/DDBJ databases">
        <title>Evolution of Trichinella species and genotypes.</title>
        <authorList>
            <person name="Korhonen P.K."/>
            <person name="Edoardo P."/>
            <person name="Giuseppe L.R."/>
            <person name="Gasser R.B."/>
        </authorList>
    </citation>
    <scope>NUCLEOTIDE SEQUENCE [LARGE SCALE GENOMIC DNA]</scope>
    <source>
        <strain evidence="1">ISS13</strain>
    </source>
</reference>
<dbReference type="Proteomes" id="UP000054632">
    <property type="component" value="Unassembled WGS sequence"/>
</dbReference>